<gene>
    <name evidence="3" type="ORF">MAE02_50420</name>
</gene>
<dbReference type="EMBL" id="BJYU01000101">
    <property type="protein sequence ID" value="GEO17346.1"/>
    <property type="molecule type" value="Genomic_DNA"/>
</dbReference>
<comment type="caution">
    <text evidence="3">The sequence shown here is derived from an EMBL/GenBank/DDBJ whole genome shotgun (WGS) entry which is preliminary data.</text>
</comment>
<evidence type="ECO:0000313" key="3">
    <source>
        <dbReference type="EMBL" id="GEO17346.1"/>
    </source>
</evidence>
<dbReference type="InterPro" id="IPR018959">
    <property type="entry name" value="DUF1989"/>
</dbReference>
<dbReference type="PANTHER" id="PTHR31527:SF0">
    <property type="entry name" value="RE64534P"/>
    <property type="match status" value="1"/>
</dbReference>
<dbReference type="RefSeq" id="WP_147022338.1">
    <property type="nucleotide sequence ID" value="NZ_BJYU01000101.1"/>
</dbReference>
<reference evidence="3 4" key="1">
    <citation type="submission" date="2019-07" db="EMBL/GenBank/DDBJ databases">
        <title>Whole genome shotgun sequence of Microvirga aerophila NBRC 106136.</title>
        <authorList>
            <person name="Hosoyama A."/>
            <person name="Uohara A."/>
            <person name="Ohji S."/>
            <person name="Ichikawa N."/>
        </authorList>
    </citation>
    <scope>NUCLEOTIDE SEQUENCE [LARGE SCALE GENOMIC DNA]</scope>
    <source>
        <strain evidence="3 4">NBRC 106136</strain>
    </source>
</reference>
<evidence type="ECO:0000256" key="1">
    <source>
        <dbReference type="SAM" id="MobiDB-lite"/>
    </source>
</evidence>
<dbReference type="AlphaFoldDB" id="A0A512BZF6"/>
<dbReference type="Pfam" id="PF09347">
    <property type="entry name" value="DUF1989"/>
    <property type="match status" value="1"/>
</dbReference>
<name>A0A512BZF6_9HYPH</name>
<dbReference type="NCBIfam" id="TIGR03425">
    <property type="entry name" value="urea_degr_2"/>
    <property type="match status" value="1"/>
</dbReference>
<dbReference type="PANTHER" id="PTHR31527">
    <property type="entry name" value="RE64534P"/>
    <property type="match status" value="1"/>
</dbReference>
<keyword evidence="4" id="KW-1185">Reference proteome</keyword>
<feature type="region of interest" description="Disordered" evidence="1">
    <location>
        <begin position="19"/>
        <end position="39"/>
    </location>
</feature>
<accession>A0A512BZF6</accession>
<feature type="domain" description="DUF1989" evidence="2">
    <location>
        <begin position="53"/>
        <end position="216"/>
    </location>
</feature>
<sequence>MNLSEHKRRQIEENRRRYEELKAAGQDQSPQALPPLTSRDAGLGLEATVMHRETVPGGWYRAVTLAKGESLRVINSQGTSSVSMVAWNRHDMSERLNHADTIKVQWTAQMRSGRVLLSDMGRVLLSLVEDTSGAHDTLVGGSTAASNLRKYGAAHRNTRDNLILGATKLGLSRRDLPPCITFFAPVAVDKAGRFSWQEGVRKASDFVDLRAAMDVVVLLSNCPHPLDPAVDYAPRDVEVIHFTSSTPDFCRTATPEAARAYENTDALRVA</sequence>
<protein>
    <submittedName>
        <fullName evidence="3">Urea carboxylase</fullName>
    </submittedName>
</protein>
<dbReference type="InterPro" id="IPR017792">
    <property type="entry name" value="UAAP1"/>
</dbReference>
<organism evidence="3 4">
    <name type="scientific">Microvirga aerophila</name>
    <dbReference type="NCBI Taxonomy" id="670291"/>
    <lineage>
        <taxon>Bacteria</taxon>
        <taxon>Pseudomonadati</taxon>
        <taxon>Pseudomonadota</taxon>
        <taxon>Alphaproteobacteria</taxon>
        <taxon>Hyphomicrobiales</taxon>
        <taxon>Methylobacteriaceae</taxon>
        <taxon>Microvirga</taxon>
    </lineage>
</organism>
<dbReference type="Proteomes" id="UP000321085">
    <property type="component" value="Unassembled WGS sequence"/>
</dbReference>
<evidence type="ECO:0000259" key="2">
    <source>
        <dbReference type="Pfam" id="PF09347"/>
    </source>
</evidence>
<proteinExistence type="predicted"/>
<evidence type="ECO:0000313" key="4">
    <source>
        <dbReference type="Proteomes" id="UP000321085"/>
    </source>
</evidence>